<feature type="chain" id="PRO_5041206853" evidence="2">
    <location>
        <begin position="18"/>
        <end position="195"/>
    </location>
</feature>
<evidence type="ECO:0000313" key="5">
    <source>
        <dbReference type="EMBL" id="WKW16432.1"/>
    </source>
</evidence>
<dbReference type="PANTHER" id="PTHR35176:SF6">
    <property type="entry name" value="HEME OXYGENASE HI_0854-RELATED"/>
    <property type="match status" value="1"/>
</dbReference>
<dbReference type="InterPro" id="IPR052019">
    <property type="entry name" value="F420H2_bilvrd_red/Heme_oxyg"/>
</dbReference>
<feature type="signal peptide" evidence="2">
    <location>
        <begin position="1"/>
        <end position="17"/>
    </location>
</feature>
<keyword evidence="1" id="KW-0560">Oxidoreductase</keyword>
<protein>
    <submittedName>
        <fullName evidence="4">Pyridoxamine 5'-phosphate oxidase family protein</fullName>
    </submittedName>
</protein>
<sequence>MRSLAMPVVLAAAIAVACSSAPDARSDSSAAVPEAELSLALDTAVFLDSADALIARQQSVGLATVDEDGRPRVRTVGAFRLARPATARDRFTVFVLTRTNTRKVEQLARNPAVTLYFDEDERTSYATVMGHAIIHRDPQLPRLQEFLDSATIRFFWPDYPRDFVMLEITPDWLEFMGPGLWNDPNNWRPRAVVLR</sequence>
<dbReference type="PANTHER" id="PTHR35176">
    <property type="entry name" value="HEME OXYGENASE HI_0854-RELATED"/>
    <property type="match status" value="1"/>
</dbReference>
<evidence type="ECO:0000256" key="1">
    <source>
        <dbReference type="ARBA" id="ARBA00023002"/>
    </source>
</evidence>
<dbReference type="GO" id="GO:0016627">
    <property type="term" value="F:oxidoreductase activity, acting on the CH-CH group of donors"/>
    <property type="evidence" value="ECO:0007669"/>
    <property type="project" value="TreeGrafter"/>
</dbReference>
<dbReference type="SUPFAM" id="SSF50475">
    <property type="entry name" value="FMN-binding split barrel"/>
    <property type="match status" value="1"/>
</dbReference>
<dbReference type="InterPro" id="IPR012349">
    <property type="entry name" value="Split_barrel_FMN-bd"/>
</dbReference>
<evidence type="ECO:0000313" key="4">
    <source>
        <dbReference type="EMBL" id="WKW13525.1"/>
    </source>
</evidence>
<dbReference type="EMBL" id="CP130613">
    <property type="protein sequence ID" value="WKW16432.1"/>
    <property type="molecule type" value="Genomic_DNA"/>
</dbReference>
<gene>
    <name evidence="4" type="ORF">Strain138_002848</name>
    <name evidence="5" type="ORF">Strain318_002848</name>
</gene>
<feature type="domain" description="Pyridoxamine 5'-phosphate oxidase N-terminal" evidence="3">
    <location>
        <begin position="49"/>
        <end position="176"/>
    </location>
</feature>
<proteinExistence type="predicted"/>
<dbReference type="PROSITE" id="PS51257">
    <property type="entry name" value="PROKAR_LIPOPROTEIN"/>
    <property type="match status" value="1"/>
</dbReference>
<dbReference type="Pfam" id="PF01243">
    <property type="entry name" value="PNPOx_N"/>
    <property type="match status" value="1"/>
</dbReference>
<evidence type="ECO:0000256" key="2">
    <source>
        <dbReference type="SAM" id="SignalP"/>
    </source>
</evidence>
<organism evidence="4">
    <name type="scientific">Pseudogemmatithrix spongiicola</name>
    <dbReference type="NCBI Taxonomy" id="3062599"/>
    <lineage>
        <taxon>Bacteria</taxon>
        <taxon>Pseudomonadati</taxon>
        <taxon>Gemmatimonadota</taxon>
        <taxon>Gemmatimonadia</taxon>
        <taxon>Gemmatimonadales</taxon>
        <taxon>Gemmatimonadaceae</taxon>
        <taxon>Pseudogemmatithrix</taxon>
    </lineage>
</organism>
<evidence type="ECO:0000259" key="3">
    <source>
        <dbReference type="Pfam" id="PF01243"/>
    </source>
</evidence>
<accession>A0AA49K274</accession>
<reference evidence="4" key="1">
    <citation type="submission" date="2023-07" db="EMBL/GenBank/DDBJ databases">
        <authorList>
            <person name="Haufschild T."/>
            <person name="Kallscheuer N."/>
            <person name="Hammer J."/>
            <person name="Kohn T."/>
            <person name="Kabuu M."/>
            <person name="Jogler M."/>
            <person name="Wohfarth N."/>
            <person name="Heuer A."/>
            <person name="Rohde M."/>
            <person name="van Teeseling M.C.F."/>
            <person name="Jogler C."/>
        </authorList>
    </citation>
    <scope>NUCLEOTIDE SEQUENCE</scope>
    <source>
        <strain evidence="4">Strain 138</strain>
        <strain evidence="5">Strain 318</strain>
    </source>
</reference>
<name>A0AA49JWM6_9BACT</name>
<dbReference type="EMBL" id="CP130612">
    <property type="protein sequence ID" value="WKW13525.1"/>
    <property type="molecule type" value="Genomic_DNA"/>
</dbReference>
<dbReference type="Gene3D" id="2.30.110.10">
    <property type="entry name" value="Electron Transport, Fmn-binding Protein, Chain A"/>
    <property type="match status" value="1"/>
</dbReference>
<dbReference type="GO" id="GO:0070967">
    <property type="term" value="F:coenzyme F420 binding"/>
    <property type="evidence" value="ECO:0007669"/>
    <property type="project" value="TreeGrafter"/>
</dbReference>
<dbReference type="GO" id="GO:0005829">
    <property type="term" value="C:cytosol"/>
    <property type="evidence" value="ECO:0007669"/>
    <property type="project" value="TreeGrafter"/>
</dbReference>
<dbReference type="AlphaFoldDB" id="A0AA49JWM6"/>
<evidence type="ECO:0000313" key="6">
    <source>
        <dbReference type="Proteomes" id="UP001229955"/>
    </source>
</evidence>
<accession>A0AA49JWM6</accession>
<keyword evidence="6" id="KW-1185">Reference proteome</keyword>
<keyword evidence="2" id="KW-0732">Signal</keyword>
<dbReference type="KEGG" id="pspc:Strain318_002848"/>
<dbReference type="InterPro" id="IPR011576">
    <property type="entry name" value="Pyridox_Oxase_N"/>
</dbReference>
<dbReference type="Proteomes" id="UP001229955">
    <property type="component" value="Chromosome"/>
</dbReference>
<dbReference type="RefSeq" id="WP_367886376.1">
    <property type="nucleotide sequence ID" value="NZ_CP130612.1"/>
</dbReference>